<feature type="compositionally biased region" description="Basic and acidic residues" evidence="1">
    <location>
        <begin position="511"/>
        <end position="523"/>
    </location>
</feature>
<dbReference type="Pfam" id="PF13805">
    <property type="entry name" value="Pil1"/>
    <property type="match status" value="1"/>
</dbReference>
<feature type="compositionally biased region" description="Polar residues" evidence="1">
    <location>
        <begin position="265"/>
        <end position="274"/>
    </location>
</feature>
<dbReference type="EMBL" id="LUEZ02000124">
    <property type="protein sequence ID" value="RDB16592.1"/>
    <property type="molecule type" value="Genomic_DNA"/>
</dbReference>
<feature type="compositionally biased region" description="Basic and acidic residues" evidence="1">
    <location>
        <begin position="853"/>
        <end position="867"/>
    </location>
</feature>
<evidence type="ECO:0000313" key="3">
    <source>
        <dbReference type="Proteomes" id="UP000076154"/>
    </source>
</evidence>
<feature type="compositionally biased region" description="Polar residues" evidence="1">
    <location>
        <begin position="741"/>
        <end position="776"/>
    </location>
</feature>
<reference evidence="2" key="1">
    <citation type="submission" date="2018-04" db="EMBL/GenBank/DDBJ databases">
        <title>Whole genome sequencing of Hypsizygus marmoreus.</title>
        <authorList>
            <person name="Choi I.-G."/>
            <person name="Min B."/>
            <person name="Kim J.-G."/>
            <person name="Kim S."/>
            <person name="Oh Y.-L."/>
            <person name="Kong W.-S."/>
            <person name="Park H."/>
            <person name="Jeong J."/>
            <person name="Song E.-S."/>
        </authorList>
    </citation>
    <scope>NUCLEOTIDE SEQUENCE [LARGE SCALE GENOMIC DNA]</scope>
    <source>
        <strain evidence="2">51987-8</strain>
    </source>
</reference>
<feature type="region of interest" description="Disordered" evidence="1">
    <location>
        <begin position="243"/>
        <end position="347"/>
    </location>
</feature>
<feature type="compositionally biased region" description="Low complexity" evidence="1">
    <location>
        <begin position="321"/>
        <end position="335"/>
    </location>
</feature>
<sequence length="940" mass="100471">MFKSAATKIAHNSTLPSLGGNKDLRPLQDLITAEKAVLISLQKLSVDFAKAAEALRVWGSGEGDDLGDILAASTTLLTLYSTALSQYASHGHPMREHLKSIRTREENLDDFKRRRKAVGSKAESVERKLNKMSPEHKNLQMQTDSLNALRAEIRSMDSEIMSEEAYLGDFKRSTTRAWMGLKFGGLLECSEKGTIAGEYGKLIISEIPEEQTQPGMARSSYYGHAKVQQLVSEAHHGIDDVVMSTVPSAPPHHVNPLQQMPLHHTPQQSYQSSPVLGMRTSGGPPPAEWSPRNSHDMTPSAGPPNYLPPAHGFGTGQFLDQPSSPTSGPGSPTQQHHGPPQSQYPAATPYLPEIQSYESAPRRSLDEFGVQSGPSGPIDQSGTGNSGRFATFPVRARPPGMVGYSLSDPPSLNTRHEAHDSFSSSVAQALRSSQSPPGDGPTGFDRPAPVYSSFTAPQGPPPGAQQGLAPGWGTSLHHNPQNISADEETTLAYMSNADETPQDGYFAGPGQHHEDRAGKHVSFDEVNAGEAERPSGNDITQPQQYNQPPPQNRSSADSAEANSELSPPQGNQTGGAGDNSPTADTRFQNQRRVPPPSVDPAEDERALNAAAAREVSRELDALHFDPPVLSNRGTGDPPPFQDANPDYGHAFPQSDIGLSGPPPVASENIPLAPPSAPFTRRTPSPHRSTSIPSSTYSGGSPYQSPPQGYSQPHPLAQARQEPSQYNQPPQPPPHDGPHTPVTSNPPRLNTTITPLNLSDQPRFSPSLASHSPSPYQTPLEYPRGLGLANSSPMTKSSTSLNTQLPPGTRTISAAAFKRPPPRMASGSGDLPPSLADTSPLTLKKRLPSSPYPHQREGSPMARDRERSGSLPPPSQPPPTHALPPVPTEDEDYDYLSAYVNTGSTPPDAGGLGQRGAGEARGRQGYAEGRFATDLEGGELR</sequence>
<feature type="compositionally biased region" description="Polar residues" evidence="1">
    <location>
        <begin position="421"/>
        <end position="436"/>
    </location>
</feature>
<proteinExistence type="predicted"/>
<dbReference type="GO" id="GO:0006897">
    <property type="term" value="P:endocytosis"/>
    <property type="evidence" value="ECO:0007669"/>
    <property type="project" value="TreeGrafter"/>
</dbReference>
<dbReference type="InParanoid" id="A0A369J5B4"/>
<protein>
    <submittedName>
        <fullName evidence="2">Sphingolipid long chain base-responsive protein PIL1</fullName>
    </submittedName>
</protein>
<feature type="compositionally biased region" description="Polar residues" evidence="1">
    <location>
        <begin position="788"/>
        <end position="811"/>
    </location>
</feature>
<feature type="region of interest" description="Disordered" evidence="1">
    <location>
        <begin position="366"/>
        <end position="940"/>
    </location>
</feature>
<dbReference type="OrthoDB" id="5599269at2759"/>
<feature type="compositionally biased region" description="Pro residues" evidence="1">
    <location>
        <begin position="870"/>
        <end position="886"/>
    </location>
</feature>
<evidence type="ECO:0000256" key="1">
    <source>
        <dbReference type="SAM" id="MobiDB-lite"/>
    </source>
</evidence>
<dbReference type="GO" id="GO:0005886">
    <property type="term" value="C:plasma membrane"/>
    <property type="evidence" value="ECO:0007669"/>
    <property type="project" value="TreeGrafter"/>
</dbReference>
<feature type="compositionally biased region" description="Polar residues" evidence="1">
    <location>
        <begin position="553"/>
        <end position="571"/>
    </location>
</feature>
<gene>
    <name evidence="2" type="primary">PIL1</name>
    <name evidence="2" type="ORF">Hypma_002825</name>
</gene>
<accession>A0A369J5B4</accession>
<dbReference type="PANTHER" id="PTHR31962">
    <property type="entry name" value="SPHINGOLIPID LONG CHAIN BASE-RESPONSIVE PROTEIN PIL1"/>
    <property type="match status" value="1"/>
</dbReference>
<feature type="compositionally biased region" description="Low complexity" evidence="1">
    <location>
        <begin position="464"/>
        <end position="473"/>
    </location>
</feature>
<dbReference type="AlphaFoldDB" id="A0A369J5B4"/>
<feature type="compositionally biased region" description="Basic and acidic residues" evidence="1">
    <location>
        <begin position="614"/>
        <end position="623"/>
    </location>
</feature>
<dbReference type="STRING" id="39966.A0A369J5B4"/>
<feature type="compositionally biased region" description="Low complexity" evidence="1">
    <location>
        <begin position="688"/>
        <end position="712"/>
    </location>
</feature>
<dbReference type="GO" id="GO:0070941">
    <property type="term" value="P:eisosome assembly"/>
    <property type="evidence" value="ECO:0007669"/>
    <property type="project" value="TreeGrafter"/>
</dbReference>
<dbReference type="GO" id="GO:0036286">
    <property type="term" value="C:eisosome filament"/>
    <property type="evidence" value="ECO:0007669"/>
    <property type="project" value="TreeGrafter"/>
</dbReference>
<name>A0A369J5B4_HYPMA</name>
<comment type="caution">
    <text evidence="2">The sequence shown here is derived from an EMBL/GenBank/DDBJ whole genome shotgun (WGS) entry which is preliminary data.</text>
</comment>
<dbReference type="InterPro" id="IPR028245">
    <property type="entry name" value="PIL1/LSP1"/>
</dbReference>
<dbReference type="GO" id="GO:0008289">
    <property type="term" value="F:lipid binding"/>
    <property type="evidence" value="ECO:0007669"/>
    <property type="project" value="TreeGrafter"/>
</dbReference>
<keyword evidence="3" id="KW-1185">Reference proteome</keyword>
<dbReference type="InterPro" id="IPR027267">
    <property type="entry name" value="AH/BAR_dom_sf"/>
</dbReference>
<organism evidence="2 3">
    <name type="scientific">Hypsizygus marmoreus</name>
    <name type="common">White beech mushroom</name>
    <name type="synonym">Agaricus marmoreus</name>
    <dbReference type="NCBI Taxonomy" id="39966"/>
    <lineage>
        <taxon>Eukaryota</taxon>
        <taxon>Fungi</taxon>
        <taxon>Dikarya</taxon>
        <taxon>Basidiomycota</taxon>
        <taxon>Agaricomycotina</taxon>
        <taxon>Agaricomycetes</taxon>
        <taxon>Agaricomycetidae</taxon>
        <taxon>Agaricales</taxon>
        <taxon>Tricholomatineae</taxon>
        <taxon>Lyophyllaceae</taxon>
        <taxon>Hypsizygus</taxon>
    </lineage>
</organism>
<feature type="compositionally biased region" description="Polar residues" evidence="1">
    <location>
        <begin position="579"/>
        <end position="591"/>
    </location>
</feature>
<evidence type="ECO:0000313" key="2">
    <source>
        <dbReference type="EMBL" id="RDB16592.1"/>
    </source>
</evidence>
<dbReference type="Gene3D" id="1.20.1270.60">
    <property type="entry name" value="Arfaptin homology (AH) domain/BAR domain"/>
    <property type="match status" value="1"/>
</dbReference>
<dbReference type="Proteomes" id="UP000076154">
    <property type="component" value="Unassembled WGS sequence"/>
</dbReference>
<dbReference type="PANTHER" id="PTHR31962:SF6">
    <property type="entry name" value="EISOSOME COMPONENT PIL1-DOMAIN-CONTAINING PROTEIN"/>
    <property type="match status" value="1"/>
</dbReference>
<feature type="compositionally biased region" description="Polar residues" evidence="1">
    <location>
        <begin position="372"/>
        <end position="388"/>
    </location>
</feature>